<evidence type="ECO:0000256" key="3">
    <source>
        <dbReference type="ARBA" id="ARBA00004922"/>
    </source>
</evidence>
<evidence type="ECO:0000256" key="7">
    <source>
        <dbReference type="ARBA" id="ARBA00022490"/>
    </source>
</evidence>
<evidence type="ECO:0000259" key="16">
    <source>
        <dbReference type="Pfam" id="PF13844"/>
    </source>
</evidence>
<keyword evidence="18" id="KW-1185">Reference proteome</keyword>
<dbReference type="FunFam" id="3.40.50.11380:FF:000001">
    <property type="entry name" value="UDP-N-acetylglucosamine--peptide N-acetylglucosaminyltransferase 110 kDa subunit"/>
    <property type="match status" value="1"/>
</dbReference>
<dbReference type="Proteomes" id="UP000007875">
    <property type="component" value="Unassembled WGS sequence"/>
</dbReference>
<dbReference type="GO" id="GO:0097363">
    <property type="term" value="F:protein O-acetylglucosaminyltransferase activity"/>
    <property type="evidence" value="ECO:0007669"/>
    <property type="project" value="UniProtKB-EC"/>
</dbReference>
<dbReference type="FunFam" id="3.40.50.2000:FF:000012">
    <property type="entry name" value="UDP-N-acetylglucosamine--peptide N-acetylglucosaminyltransferase 110 kDa subunit"/>
    <property type="match status" value="1"/>
</dbReference>
<evidence type="ECO:0000256" key="11">
    <source>
        <dbReference type="ARBA" id="ARBA00022803"/>
    </source>
</evidence>
<dbReference type="HOGENOM" id="CLU_001721_1_0_1"/>
<accession>H2Y6P6</accession>
<dbReference type="GeneTree" id="ENSGT00940000155085"/>
<comment type="subcellular location">
    <subcellularLocation>
        <location evidence="2">Cytoplasm</location>
    </subcellularLocation>
    <subcellularLocation>
        <location evidence="1">Nucleus</location>
    </subcellularLocation>
</comment>
<feature type="repeat" description="TPR" evidence="15">
    <location>
        <begin position="165"/>
        <end position="198"/>
    </location>
</feature>
<evidence type="ECO:0000256" key="5">
    <source>
        <dbReference type="ARBA" id="ARBA00011970"/>
    </source>
</evidence>
<evidence type="ECO:0000256" key="1">
    <source>
        <dbReference type="ARBA" id="ARBA00004123"/>
    </source>
</evidence>
<dbReference type="SUPFAM" id="SSF48452">
    <property type="entry name" value="TPR-like"/>
    <property type="match status" value="2"/>
</dbReference>
<evidence type="ECO:0000256" key="6">
    <source>
        <dbReference type="ARBA" id="ARBA00015782"/>
    </source>
</evidence>
<feature type="repeat" description="TPR" evidence="15">
    <location>
        <begin position="233"/>
        <end position="266"/>
    </location>
</feature>
<evidence type="ECO:0000256" key="13">
    <source>
        <dbReference type="ARBA" id="ARBA00029769"/>
    </source>
</evidence>
<dbReference type="PANTHER" id="PTHR44366">
    <property type="entry name" value="UDP-N-ACETYLGLUCOSAMINE--PEPTIDE N-ACETYLGLUCOSAMINYLTRANSFERASE 110 KDA SUBUNIT"/>
    <property type="match status" value="1"/>
</dbReference>
<keyword evidence="8" id="KW-0328">Glycosyltransferase</keyword>
<dbReference type="Pfam" id="PF13844">
    <property type="entry name" value="Glyco_transf_41"/>
    <property type="match status" value="2"/>
</dbReference>
<feature type="repeat" description="TPR" evidence="15">
    <location>
        <begin position="97"/>
        <end position="130"/>
    </location>
</feature>
<organism evidence="17 18">
    <name type="scientific">Ciona savignyi</name>
    <name type="common">Pacific transparent sea squirt</name>
    <dbReference type="NCBI Taxonomy" id="51511"/>
    <lineage>
        <taxon>Eukaryota</taxon>
        <taxon>Metazoa</taxon>
        <taxon>Chordata</taxon>
        <taxon>Tunicata</taxon>
        <taxon>Ascidiacea</taxon>
        <taxon>Phlebobranchia</taxon>
        <taxon>Cionidae</taxon>
        <taxon>Ciona</taxon>
    </lineage>
</organism>
<reference evidence="17" key="3">
    <citation type="submission" date="2025-09" db="UniProtKB">
        <authorList>
            <consortium name="Ensembl"/>
        </authorList>
    </citation>
    <scope>IDENTIFICATION</scope>
</reference>
<evidence type="ECO:0000256" key="14">
    <source>
        <dbReference type="ARBA" id="ARBA00031470"/>
    </source>
</evidence>
<feature type="repeat" description="TPR" evidence="15">
    <location>
        <begin position="369"/>
        <end position="402"/>
    </location>
</feature>
<reference evidence="17" key="2">
    <citation type="submission" date="2025-08" db="UniProtKB">
        <authorList>
            <consortium name="Ensembl"/>
        </authorList>
    </citation>
    <scope>IDENTIFICATION</scope>
</reference>
<comment type="similarity">
    <text evidence="4">Belongs to the glycosyltransferase 41 family. O-GlcNAc transferase subfamily.</text>
</comment>
<name>H2Y6P6_CIOSA</name>
<reference evidence="18" key="1">
    <citation type="submission" date="2003-08" db="EMBL/GenBank/DDBJ databases">
        <authorList>
            <person name="Birren B."/>
            <person name="Nusbaum C."/>
            <person name="Abebe A."/>
            <person name="Abouelleil A."/>
            <person name="Adekoya E."/>
            <person name="Ait-zahra M."/>
            <person name="Allen N."/>
            <person name="Allen T."/>
            <person name="An P."/>
            <person name="Anderson M."/>
            <person name="Anderson S."/>
            <person name="Arachchi H."/>
            <person name="Armbruster J."/>
            <person name="Bachantsang P."/>
            <person name="Baldwin J."/>
            <person name="Barry A."/>
            <person name="Bayul T."/>
            <person name="Blitshsteyn B."/>
            <person name="Bloom T."/>
            <person name="Blye J."/>
            <person name="Boguslavskiy L."/>
            <person name="Borowsky M."/>
            <person name="Boukhgalter B."/>
            <person name="Brunache A."/>
            <person name="Butler J."/>
            <person name="Calixte N."/>
            <person name="Calvo S."/>
            <person name="Camarata J."/>
            <person name="Campo K."/>
            <person name="Chang J."/>
            <person name="Cheshatsang Y."/>
            <person name="Citroen M."/>
            <person name="Collymore A."/>
            <person name="Considine T."/>
            <person name="Cook A."/>
            <person name="Cooke P."/>
            <person name="Corum B."/>
            <person name="Cuomo C."/>
            <person name="David R."/>
            <person name="Dawoe T."/>
            <person name="Degray S."/>
            <person name="Dodge S."/>
            <person name="Dooley K."/>
            <person name="Dorje P."/>
            <person name="Dorjee K."/>
            <person name="Dorris L."/>
            <person name="Duffey N."/>
            <person name="Dupes A."/>
            <person name="Elkins T."/>
            <person name="Engels R."/>
            <person name="Erickson J."/>
            <person name="Farina A."/>
            <person name="Faro S."/>
            <person name="Ferreira P."/>
            <person name="Fischer H."/>
            <person name="Fitzgerald M."/>
            <person name="Foley K."/>
            <person name="Gage D."/>
            <person name="Galagan J."/>
            <person name="Gearin G."/>
            <person name="Gnerre S."/>
            <person name="Gnirke A."/>
            <person name="Goyette A."/>
            <person name="Graham J."/>
            <person name="Grandbois E."/>
            <person name="Gyaltsen K."/>
            <person name="Hafez N."/>
            <person name="Hagopian D."/>
            <person name="Hagos B."/>
            <person name="Hall J."/>
            <person name="Hatcher B."/>
            <person name="Heller A."/>
            <person name="Higgins H."/>
            <person name="Honan T."/>
            <person name="Horn A."/>
            <person name="Houde N."/>
            <person name="Hughes L."/>
            <person name="Hulme W."/>
            <person name="Husby E."/>
            <person name="Iliev I."/>
            <person name="Jaffe D."/>
            <person name="Jones C."/>
            <person name="Kamal M."/>
            <person name="Kamat A."/>
            <person name="Kamvysselis M."/>
            <person name="Karlsson E."/>
            <person name="Kells C."/>
            <person name="Kieu A."/>
            <person name="Kisner P."/>
            <person name="Kodira C."/>
            <person name="Kulbokas E."/>
            <person name="Labutti K."/>
            <person name="Lama D."/>
            <person name="Landers T."/>
            <person name="Leger J."/>
            <person name="Levine S."/>
            <person name="Lewis D."/>
            <person name="Lewis T."/>
            <person name="Lindblad-toh K."/>
            <person name="Liu X."/>
            <person name="Lokyitsang T."/>
            <person name="Lokyitsang Y."/>
            <person name="Lucien O."/>
            <person name="Lui A."/>
            <person name="Ma L.J."/>
            <person name="Mabbitt R."/>
            <person name="Macdonald J."/>
            <person name="Maclean C."/>
            <person name="Major J."/>
            <person name="Manning J."/>
            <person name="Marabella R."/>
            <person name="Maru K."/>
            <person name="Matthews C."/>
            <person name="Mauceli E."/>
            <person name="Mccarthy M."/>
            <person name="Mcdonough S."/>
            <person name="Mcghee T."/>
            <person name="Meldrim J."/>
            <person name="Meneus L."/>
            <person name="Mesirov J."/>
            <person name="Mihalev A."/>
            <person name="Mihova T."/>
            <person name="Mikkelsen T."/>
            <person name="Mlenga V."/>
            <person name="Moru K."/>
            <person name="Mozes J."/>
            <person name="Mulrain L."/>
            <person name="Munson G."/>
            <person name="Naylor J."/>
            <person name="Newes C."/>
            <person name="Nguyen C."/>
            <person name="Nguyen N."/>
            <person name="Nguyen T."/>
            <person name="Nicol R."/>
            <person name="Nielsen C."/>
            <person name="Nizzari M."/>
            <person name="Norbu C."/>
            <person name="Norbu N."/>
            <person name="O'donnell P."/>
            <person name="Okoawo O."/>
            <person name="O'leary S."/>
            <person name="Omotosho B."/>
            <person name="O'neill K."/>
            <person name="Osman S."/>
            <person name="Parker S."/>
            <person name="Perrin D."/>
            <person name="Phunkhang P."/>
            <person name="Piqani B."/>
            <person name="Purcell S."/>
            <person name="Rachupka T."/>
            <person name="Ramasamy U."/>
            <person name="Rameau R."/>
            <person name="Ray V."/>
            <person name="Raymond C."/>
            <person name="Retta R."/>
            <person name="Richardson S."/>
            <person name="Rise C."/>
            <person name="Rodriguez J."/>
            <person name="Rogers J."/>
            <person name="Rogov P."/>
            <person name="Rutman M."/>
            <person name="Schupbach R."/>
            <person name="Seaman C."/>
            <person name="Settipalli S."/>
            <person name="Sharpe T."/>
            <person name="Sheridan J."/>
            <person name="Sherpa N."/>
            <person name="Shi J."/>
            <person name="Smirnov S."/>
            <person name="Smith C."/>
            <person name="Sougnez C."/>
            <person name="Spencer B."/>
            <person name="Stalker J."/>
            <person name="Stange-thomann N."/>
            <person name="Stavropoulos S."/>
            <person name="Stetson K."/>
            <person name="Stone C."/>
            <person name="Stone S."/>
            <person name="Stubbs M."/>
            <person name="Talamas J."/>
            <person name="Tchuinga P."/>
            <person name="Tenzing P."/>
            <person name="Tesfaye S."/>
            <person name="Theodore J."/>
            <person name="Thoulutsang Y."/>
            <person name="Topham K."/>
            <person name="Towey S."/>
            <person name="Tsamla T."/>
            <person name="Tsomo N."/>
            <person name="Vallee D."/>
            <person name="Vassiliev H."/>
            <person name="Venkataraman V."/>
            <person name="Vinson J."/>
            <person name="Vo A."/>
            <person name="Wade C."/>
            <person name="Wang S."/>
            <person name="Wangchuk T."/>
            <person name="Wangdi T."/>
            <person name="Whittaker C."/>
            <person name="Wilkinson J."/>
            <person name="Wu Y."/>
            <person name="Wyman D."/>
            <person name="Yadav S."/>
            <person name="Yang S."/>
            <person name="Yang X."/>
            <person name="Yeager S."/>
            <person name="Yee E."/>
            <person name="Young G."/>
            <person name="Zainoun J."/>
            <person name="Zembeck L."/>
            <person name="Zimmer A."/>
            <person name="Zody M."/>
            <person name="Lander E."/>
        </authorList>
    </citation>
    <scope>NUCLEOTIDE SEQUENCE [LARGE SCALE GENOMIC DNA]</scope>
</reference>
<dbReference type="Pfam" id="PF13424">
    <property type="entry name" value="TPR_12"/>
    <property type="match status" value="1"/>
</dbReference>
<dbReference type="GO" id="GO:0006493">
    <property type="term" value="P:protein O-linked glycosylation"/>
    <property type="evidence" value="ECO:0007669"/>
    <property type="project" value="InterPro"/>
</dbReference>
<dbReference type="Ensembl" id="ENSCSAVT00000001005.1">
    <property type="protein sequence ID" value="ENSCSAVP00000000994.1"/>
    <property type="gene ID" value="ENSCSAVG00000000560.1"/>
</dbReference>
<dbReference type="GO" id="GO:0005737">
    <property type="term" value="C:cytoplasm"/>
    <property type="evidence" value="ECO:0007669"/>
    <property type="project" value="UniProtKB-SubCell"/>
</dbReference>
<keyword evidence="10" id="KW-0677">Repeat</keyword>
<evidence type="ECO:0000256" key="8">
    <source>
        <dbReference type="ARBA" id="ARBA00022676"/>
    </source>
</evidence>
<evidence type="ECO:0000313" key="17">
    <source>
        <dbReference type="Ensembl" id="ENSCSAVP00000000994.1"/>
    </source>
</evidence>
<comment type="pathway">
    <text evidence="3">Protein modification; protein glycosylation.</text>
</comment>
<feature type="repeat" description="TPR" evidence="15">
    <location>
        <begin position="301"/>
        <end position="334"/>
    </location>
</feature>
<dbReference type="Gene3D" id="3.30.720.150">
    <property type="match status" value="2"/>
</dbReference>
<dbReference type="InterPro" id="IPR029489">
    <property type="entry name" value="OGT/SEC/SPY_C"/>
</dbReference>
<evidence type="ECO:0000256" key="12">
    <source>
        <dbReference type="ARBA" id="ARBA00023242"/>
    </source>
</evidence>
<dbReference type="FunFam" id="1.25.40.10:FF:000013">
    <property type="entry name" value="UDP-N-acetylglucosamine--peptide N-acetylglucosaminyltransferase 110 kDa subunit"/>
    <property type="match status" value="1"/>
</dbReference>
<dbReference type="AlphaFoldDB" id="H2Y6P6"/>
<dbReference type="Gene3D" id="3.40.50.2000">
    <property type="entry name" value="Glycogen Phosphorylase B"/>
    <property type="match status" value="1"/>
</dbReference>
<evidence type="ECO:0000256" key="10">
    <source>
        <dbReference type="ARBA" id="ARBA00022737"/>
    </source>
</evidence>
<dbReference type="Gene3D" id="1.25.40.10">
    <property type="entry name" value="Tetratricopeptide repeat domain"/>
    <property type="match status" value="2"/>
</dbReference>
<protein>
    <recommendedName>
        <fullName evidence="6">UDP-N-acetylglucosamine--peptide N-acetylglucosaminyltransferase 110 kDa subunit</fullName>
        <ecNumber evidence="5">2.4.1.255</ecNumber>
    </recommendedName>
    <alternativeName>
        <fullName evidence="13">O-GlcNAc transferase subunit p110</fullName>
    </alternativeName>
    <alternativeName>
        <fullName evidence="14">O-linked N-acetylglucosamine transferase 110 kDa subunit</fullName>
    </alternativeName>
</protein>
<dbReference type="InterPro" id="IPR019734">
    <property type="entry name" value="TPR_rpt"/>
</dbReference>
<keyword evidence="7" id="KW-0963">Cytoplasm</keyword>
<evidence type="ECO:0000256" key="9">
    <source>
        <dbReference type="ARBA" id="ARBA00022679"/>
    </source>
</evidence>
<keyword evidence="9" id="KW-0808">Transferase</keyword>
<dbReference type="FunFam" id="1.25.40.10:FF:000019">
    <property type="entry name" value="UDP-N-acetylglucosamine--peptide N-acetylglucosaminyltransferase 110 kDa subunit"/>
    <property type="match status" value="1"/>
</dbReference>
<feature type="domain" description="O-GlcNAc transferase C-terminal" evidence="16">
    <location>
        <begin position="692"/>
        <end position="886"/>
    </location>
</feature>
<dbReference type="PANTHER" id="PTHR44366:SF1">
    <property type="entry name" value="UDP-N-ACETYLGLUCOSAMINE--PEPTIDE N-ACETYLGLUCOSAMINYLTRANSFERASE 110 KDA SUBUNIT"/>
    <property type="match status" value="1"/>
</dbReference>
<evidence type="ECO:0000256" key="2">
    <source>
        <dbReference type="ARBA" id="ARBA00004496"/>
    </source>
</evidence>
<keyword evidence="12" id="KW-0539">Nucleus</keyword>
<dbReference type="Pfam" id="PF13181">
    <property type="entry name" value="TPR_8"/>
    <property type="match status" value="2"/>
</dbReference>
<dbReference type="PROSITE" id="PS50005">
    <property type="entry name" value="TPR"/>
    <property type="match status" value="10"/>
</dbReference>
<dbReference type="Gene3D" id="3.40.50.11380">
    <property type="match status" value="2"/>
</dbReference>
<feature type="domain" description="O-GlcNAc transferase C-terminal" evidence="16">
    <location>
        <begin position="450"/>
        <end position="691"/>
    </location>
</feature>
<feature type="repeat" description="TPR" evidence="15">
    <location>
        <begin position="335"/>
        <end position="368"/>
    </location>
</feature>
<dbReference type="SMART" id="SM00028">
    <property type="entry name" value="TPR"/>
    <property type="match status" value="11"/>
</dbReference>
<evidence type="ECO:0000256" key="15">
    <source>
        <dbReference type="PROSITE-ProRule" id="PRU00339"/>
    </source>
</evidence>
<evidence type="ECO:0000256" key="4">
    <source>
        <dbReference type="ARBA" id="ARBA00005386"/>
    </source>
</evidence>
<feature type="repeat" description="TPR" evidence="15">
    <location>
        <begin position="63"/>
        <end position="96"/>
    </location>
</feature>
<dbReference type="GO" id="GO:0005634">
    <property type="term" value="C:nucleus"/>
    <property type="evidence" value="ECO:0007669"/>
    <property type="project" value="UniProtKB-SubCell"/>
</dbReference>
<feature type="repeat" description="TPR" evidence="15">
    <location>
        <begin position="199"/>
        <end position="232"/>
    </location>
</feature>
<dbReference type="InterPro" id="IPR037919">
    <property type="entry name" value="OGT"/>
</dbReference>
<dbReference type="PROSITE" id="PS50293">
    <property type="entry name" value="TPR_REGION"/>
    <property type="match status" value="5"/>
</dbReference>
<dbReference type="Pfam" id="PF00515">
    <property type="entry name" value="TPR_1"/>
    <property type="match status" value="2"/>
</dbReference>
<evidence type="ECO:0000313" key="18">
    <source>
        <dbReference type="Proteomes" id="UP000007875"/>
    </source>
</evidence>
<dbReference type="InterPro" id="IPR011990">
    <property type="entry name" value="TPR-like_helical_dom_sf"/>
</dbReference>
<dbReference type="UniPathway" id="UPA00378"/>
<sequence>LAHREYQSGDYENAERHCMQLWQQEPDNTGVLLLLSSIHFQCRKLDKSAYFSKHAIKTNPMLAEAYSNLGNVYKERGQLQEALEHYRHAVRLKPDFIDGYINLAAALVTAGDLEGAVHAYFSALQINPDLYCVRSDLGNLLKALGRLEEAKACYLKAIETQTNFAVAWSNLGCVFNSQGEIWLAIHHFEKAVKLDPNFLDAYINLGNVLKEARIFDRAVAAYLRALNLSPNHAVVHGNLACVYYEQGLVDLAIDTYKRAIELQPHFPDAYCNLANALKEKGKVPDAEECYNKALRLCPSHADSLNNLANIKREQGLIEKAIALYSKALEVFPEFAAAHSNLASVLQQQGKLQEALLHYKEAIRISPTFADAYSNMGNTLKEMQDVQGAIQCYTRAIQINPAFADAHSNLASVHKDSGSIPAAIQSYRTALKLKPDFPDAYCNLAHCLQIICDWSDYDERMKKLVSIVSDQLSKNRLPSVHPHHSMLYPLTHEFRKAIAARHGALCLDKINILHKPVYDHARSLVPSGGKLRIGYVSSDFGNHPTSHLMQSIPGVHDLSRVEVFCYALSPDDNTNFRKKVSSEVANFVDLSQIQCNGKAADRIYQDGIHILLNMNGYTKGARNELFSLRPAPIQAMWLGYPGTSGATFMDYIITDMVTSPFELKDQYSEKLAYMPNTFFIGDHAQMFPHLKKPPSGIIVSSRSQYRLPSDAVVYCNFNQLYKIDPSTLVMWCNILKRVPNSVLWLLRFPAVGEANVKKFARQTCGINANRIIFSAVAPKEEHVRRGQLADVCLDTPLCNGHTTAMDVLWAGCPMVTLPKETLASRVASSQLACLGCPELIAESSQHYEDIAVRLGTDLDYLKSVRAKVWHKRTTSPLFNVKRYVSDLEQLLFKMWRKHENGQEVDHISV</sequence>
<feature type="repeat" description="TPR" evidence="15">
    <location>
        <begin position="403"/>
        <end position="436"/>
    </location>
</feature>
<feature type="repeat" description="TPR" evidence="15">
    <location>
        <begin position="267"/>
        <end position="300"/>
    </location>
</feature>
<keyword evidence="11 15" id="KW-0802">TPR repeat</keyword>
<dbReference type="EC" id="2.4.1.255" evidence="5"/>
<proteinExistence type="inferred from homology"/>
<dbReference type="Pfam" id="PF13414">
    <property type="entry name" value="TPR_11"/>
    <property type="match status" value="3"/>
</dbReference>